<gene>
    <name evidence="1" type="ORF">NL394_14520</name>
</gene>
<dbReference type="EMBL" id="CP101185">
    <property type="protein sequence ID" value="UYV96274.1"/>
    <property type="molecule type" value="Genomic_DNA"/>
</dbReference>
<dbReference type="RefSeq" id="WP_182263982.1">
    <property type="nucleotide sequence ID" value="NZ_CP043010.1"/>
</dbReference>
<proteinExistence type="predicted"/>
<name>A0AAX3EE99_PAEUR</name>
<accession>A0AAX3EE99</accession>
<sequence length="162" mass="16889">MPTTTTYGISYPTGTQAPNVPLAMQATADSVEAALVAIQSSTSANVALGGLYNQYTSSGSYGAPKYTKAFNKTITTTGMIGTTGATITMTGGTQYLIATLPVGVRPPYDIILQPKTATAMGGVPTLYIRANGDVHFENSTTFTSLAKGSFWISLDNISWTAL</sequence>
<evidence type="ECO:0000313" key="1">
    <source>
        <dbReference type="EMBL" id="UYV96274.1"/>
    </source>
</evidence>
<dbReference type="Proteomes" id="UP001163293">
    <property type="component" value="Chromosome"/>
</dbReference>
<keyword evidence="2" id="KW-1185">Reference proteome</keyword>
<reference evidence="1" key="1">
    <citation type="submission" date="2022-07" db="EMBL/GenBank/DDBJ databases">
        <authorList>
            <person name="Wu T."/>
        </authorList>
    </citation>
    <scope>NUCLEOTIDE SEQUENCE</scope>
    <source>
        <strain evidence="1">SD-1</strain>
    </source>
</reference>
<organism evidence="1 2">
    <name type="scientific">Paenarthrobacter ureafaciens</name>
    <dbReference type="NCBI Taxonomy" id="37931"/>
    <lineage>
        <taxon>Bacteria</taxon>
        <taxon>Bacillati</taxon>
        <taxon>Actinomycetota</taxon>
        <taxon>Actinomycetes</taxon>
        <taxon>Micrococcales</taxon>
        <taxon>Micrococcaceae</taxon>
        <taxon>Paenarthrobacter</taxon>
    </lineage>
</organism>
<protein>
    <submittedName>
        <fullName evidence="1">Uncharacterized protein</fullName>
    </submittedName>
</protein>
<evidence type="ECO:0000313" key="2">
    <source>
        <dbReference type="Proteomes" id="UP001163293"/>
    </source>
</evidence>
<dbReference type="AlphaFoldDB" id="A0AAX3EE99"/>